<dbReference type="AlphaFoldDB" id="A0A0R1W777"/>
<dbReference type="PATRIC" id="fig|1423735.3.peg.1187"/>
<dbReference type="Proteomes" id="UP000051315">
    <property type="component" value="Unassembled WGS sequence"/>
</dbReference>
<evidence type="ECO:0008006" key="3">
    <source>
        <dbReference type="Google" id="ProtNLM"/>
    </source>
</evidence>
<proteinExistence type="predicted"/>
<dbReference type="EMBL" id="AZFX01000004">
    <property type="protein sequence ID" value="KRM13681.1"/>
    <property type="molecule type" value="Genomic_DNA"/>
</dbReference>
<dbReference type="RefSeq" id="WP_057823209.1">
    <property type="nucleotide sequence ID" value="NZ_AZFX01000004.1"/>
</dbReference>
<protein>
    <recommendedName>
        <fullName evidence="3">YxjI protein</fullName>
    </recommendedName>
</protein>
<gene>
    <name evidence="1" type="ORF">FC15_GL001143</name>
</gene>
<sequence length="174" mass="20004">MITYYLLNQNQSGIKSQFVFNKDYEPQFLLTGRFSFGQGTLNLLTITGDYLGRISLTKSNFVQVYQLELDHEPIGQIRKLTGVWHQFAYVSNLNWTVMGTIGSNTYQTTHGLRTIFNAEPTLFRKKLDGLQLTIQNETDILPSLLVAATLNQWSLNNQTKVNFRFNRLTNFVPD</sequence>
<evidence type="ECO:0000313" key="2">
    <source>
        <dbReference type="Proteomes" id="UP000051315"/>
    </source>
</evidence>
<accession>A0A0R1W777</accession>
<evidence type="ECO:0000313" key="1">
    <source>
        <dbReference type="EMBL" id="KRM13681.1"/>
    </source>
</evidence>
<reference evidence="1 2" key="1">
    <citation type="journal article" date="2015" name="Genome Announc.">
        <title>Expanding the biotechnology potential of lactobacilli through comparative genomics of 213 strains and associated genera.</title>
        <authorList>
            <person name="Sun Z."/>
            <person name="Harris H.M."/>
            <person name="McCann A."/>
            <person name="Guo C."/>
            <person name="Argimon S."/>
            <person name="Zhang W."/>
            <person name="Yang X."/>
            <person name="Jeffery I.B."/>
            <person name="Cooney J.C."/>
            <person name="Kagawa T.F."/>
            <person name="Liu W."/>
            <person name="Song Y."/>
            <person name="Salvetti E."/>
            <person name="Wrobel A."/>
            <person name="Rasinkangas P."/>
            <person name="Parkhill J."/>
            <person name="Rea M.C."/>
            <person name="O'Sullivan O."/>
            <person name="Ritari J."/>
            <person name="Douillard F.P."/>
            <person name="Paul Ross R."/>
            <person name="Yang R."/>
            <person name="Briner A.E."/>
            <person name="Felis G.E."/>
            <person name="de Vos W.M."/>
            <person name="Barrangou R."/>
            <person name="Klaenhammer T.R."/>
            <person name="Caufield P.W."/>
            <person name="Cui Y."/>
            <person name="Zhang H."/>
            <person name="O'Toole P.W."/>
        </authorList>
    </citation>
    <scope>NUCLEOTIDE SEQUENCE [LARGE SCALE GENOMIC DNA]</scope>
    <source>
        <strain evidence="1 2">DSM 17758</strain>
    </source>
</reference>
<organism evidence="1 2">
    <name type="scientific">Lapidilactobacillus concavus DSM 17758</name>
    <dbReference type="NCBI Taxonomy" id="1423735"/>
    <lineage>
        <taxon>Bacteria</taxon>
        <taxon>Bacillati</taxon>
        <taxon>Bacillota</taxon>
        <taxon>Bacilli</taxon>
        <taxon>Lactobacillales</taxon>
        <taxon>Lactobacillaceae</taxon>
        <taxon>Lapidilactobacillus</taxon>
    </lineage>
</organism>
<comment type="caution">
    <text evidence="1">The sequence shown here is derived from an EMBL/GenBank/DDBJ whole genome shotgun (WGS) entry which is preliminary data.</text>
</comment>
<name>A0A0R1W777_9LACO</name>
<keyword evidence="2" id="KW-1185">Reference proteome</keyword>
<dbReference type="OrthoDB" id="2248181at2"/>
<dbReference type="STRING" id="1423735.FC15_GL001143"/>